<dbReference type="HOGENOM" id="CLU_1040988_0_0_4"/>
<evidence type="ECO:0000313" key="3">
    <source>
        <dbReference type="Proteomes" id="UP000008316"/>
    </source>
</evidence>
<dbReference type="Proteomes" id="UP000008316">
    <property type="component" value="Plasmid bgla_4p"/>
</dbReference>
<evidence type="ECO:0000256" key="1">
    <source>
        <dbReference type="SAM" id="SignalP"/>
    </source>
</evidence>
<dbReference type="SUPFAM" id="SSF53955">
    <property type="entry name" value="Lysozyme-like"/>
    <property type="match status" value="1"/>
</dbReference>
<organism evidence="2 3">
    <name type="scientific">Burkholderia gladioli (strain BSR3)</name>
    <dbReference type="NCBI Taxonomy" id="999541"/>
    <lineage>
        <taxon>Bacteria</taxon>
        <taxon>Pseudomonadati</taxon>
        <taxon>Pseudomonadota</taxon>
        <taxon>Betaproteobacteria</taxon>
        <taxon>Burkholderiales</taxon>
        <taxon>Burkholderiaceae</taxon>
        <taxon>Burkholderia</taxon>
    </lineage>
</organism>
<feature type="chain" id="PRO_5003281456" evidence="1">
    <location>
        <begin position="21"/>
        <end position="270"/>
    </location>
</feature>
<keyword evidence="3" id="KW-1185">Reference proteome</keyword>
<name>F2LSK8_BURGS</name>
<proteinExistence type="predicted"/>
<dbReference type="AlphaFoldDB" id="F2LSK8"/>
<feature type="signal peptide" evidence="1">
    <location>
        <begin position="1"/>
        <end position="20"/>
    </location>
</feature>
<sequence length="270" mass="29324">MSRLIAVAVATVLTSSYAQAQSAVIAQVISPVSVVIQEGLTRRVAMLPGKPVYYCGLDAFLEWASPLVGQPVRSSHEAGITVSIDGRDVALDDLFIDRGWLQPLVLDDGAQAALAERRGGWACSRAAVPFEVLHTNVDPKILAGIALNESNYGGHAWPWTLNVAGQGYFFKSREEAYRAIESLLARDRCDFDIGLMQVNWCYHGKRFASAWDALAPATNVAVAETILTENFARTDSVAKAVAYYHSANPVPGRDYLARFAQHLSMIEAGL</sequence>
<gene>
    <name evidence="2" type="ordered locus">bgla_4p0080</name>
</gene>
<keyword evidence="2" id="KW-0614">Plasmid</keyword>
<accession>F2LSK8</accession>
<dbReference type="KEGG" id="bgd:bgla_4p0080"/>
<protein>
    <submittedName>
        <fullName evidence="2">Lytic transglycosylase catalytic</fullName>
    </submittedName>
</protein>
<dbReference type="RefSeq" id="WP_013699978.1">
    <property type="nucleotide sequence ID" value="NC_015383.1"/>
</dbReference>
<reference evidence="2 3" key="1">
    <citation type="journal article" date="2011" name="J. Bacteriol.">
        <title>Complete genome sequence of Burkholderia gladioli BSR3.</title>
        <authorList>
            <person name="Seo Y.S."/>
            <person name="Lim J."/>
            <person name="Choi B.S."/>
            <person name="Kim H."/>
            <person name="Goo E."/>
            <person name="Lee B."/>
            <person name="Lim J.S."/>
            <person name="Choi I.Y."/>
            <person name="Moon J.S."/>
            <person name="Kim J."/>
            <person name="Hwang I."/>
        </authorList>
    </citation>
    <scope>NUCLEOTIDE SEQUENCE [LARGE SCALE GENOMIC DNA]</scope>
    <source>
        <strain evidence="3">BSR3</strain>
    </source>
</reference>
<keyword evidence="1" id="KW-0732">Signal</keyword>
<evidence type="ECO:0000313" key="2">
    <source>
        <dbReference type="EMBL" id="AEA65804.1"/>
    </source>
</evidence>
<dbReference type="EMBL" id="CP002604">
    <property type="protein sequence ID" value="AEA65804.1"/>
    <property type="molecule type" value="Genomic_DNA"/>
</dbReference>
<dbReference type="InterPro" id="IPR023346">
    <property type="entry name" value="Lysozyme-like_dom_sf"/>
</dbReference>
<geneLocation type="plasmid" evidence="2 3">
    <name>bgla_4p</name>
</geneLocation>